<dbReference type="Proteomes" id="UP001164746">
    <property type="component" value="Chromosome 14"/>
</dbReference>
<accession>A0ABY7G056</accession>
<evidence type="ECO:0000313" key="2">
    <source>
        <dbReference type="Proteomes" id="UP001164746"/>
    </source>
</evidence>
<dbReference type="EMBL" id="CP111025">
    <property type="protein sequence ID" value="WAR26894.1"/>
    <property type="molecule type" value="Genomic_DNA"/>
</dbReference>
<dbReference type="InterPro" id="IPR029058">
    <property type="entry name" value="AB_hydrolase_fold"/>
</dbReference>
<dbReference type="SUPFAM" id="SSF53474">
    <property type="entry name" value="alpha/beta-Hydrolases"/>
    <property type="match status" value="1"/>
</dbReference>
<name>A0ABY7G056_MYAAR</name>
<dbReference type="PANTHER" id="PTHR43798:SF33">
    <property type="entry name" value="HYDROLASE, PUTATIVE (AFU_ORTHOLOGUE AFUA_2G14860)-RELATED"/>
    <property type="match status" value="1"/>
</dbReference>
<keyword evidence="2" id="KW-1185">Reference proteome</keyword>
<organism evidence="1 2">
    <name type="scientific">Mya arenaria</name>
    <name type="common">Soft-shell clam</name>
    <dbReference type="NCBI Taxonomy" id="6604"/>
    <lineage>
        <taxon>Eukaryota</taxon>
        <taxon>Metazoa</taxon>
        <taxon>Spiralia</taxon>
        <taxon>Lophotrochozoa</taxon>
        <taxon>Mollusca</taxon>
        <taxon>Bivalvia</taxon>
        <taxon>Autobranchia</taxon>
        <taxon>Heteroconchia</taxon>
        <taxon>Euheterodonta</taxon>
        <taxon>Imparidentia</taxon>
        <taxon>Neoheterodontei</taxon>
        <taxon>Myida</taxon>
        <taxon>Myoidea</taxon>
        <taxon>Myidae</taxon>
        <taxon>Mya</taxon>
    </lineage>
</organism>
<sequence>MDYKPTRPTASARMVRHLTKDSAKILPFFCQLSSVDESGGGGMLRKYTVAAVTTTIHAMLVAGMGYQNIAWIVVVTAATVYFLNIPPPPLSSTLLNWQKKGDIFKYKGFDIFFIVEEGIPSDGSTLLDHDYLITEQADIHEALLTSLSIPRAHVMSHDYGDTVALELLHRLIKYITQRAENKDRWVGALVKTKLPVHMIYGPSDPVNSGYAFVDHYKKVVPSPSITVLDAAIGHYPQWEDPNAVFESYKSFLQSIKKT</sequence>
<dbReference type="InterPro" id="IPR050266">
    <property type="entry name" value="AB_hydrolase_sf"/>
</dbReference>
<evidence type="ECO:0000313" key="1">
    <source>
        <dbReference type="EMBL" id="WAR26894.1"/>
    </source>
</evidence>
<protein>
    <submittedName>
        <fullName evidence="1">MEST-like protein</fullName>
    </submittedName>
</protein>
<proteinExistence type="predicted"/>
<reference evidence="1" key="1">
    <citation type="submission" date="2022-11" db="EMBL/GenBank/DDBJ databases">
        <title>Centuries of genome instability and evolution in soft-shell clam transmissible cancer (bioRxiv).</title>
        <authorList>
            <person name="Hart S.F.M."/>
            <person name="Yonemitsu M.A."/>
            <person name="Giersch R.M."/>
            <person name="Beal B.F."/>
            <person name="Arriagada G."/>
            <person name="Davis B.W."/>
            <person name="Ostrander E.A."/>
            <person name="Goff S.P."/>
            <person name="Metzger M.J."/>
        </authorList>
    </citation>
    <scope>NUCLEOTIDE SEQUENCE</scope>
    <source>
        <strain evidence="1">MELC-2E11</strain>
        <tissue evidence="1">Siphon/mantle</tissue>
    </source>
</reference>
<gene>
    <name evidence="1" type="ORF">MAR_012598</name>
</gene>
<dbReference type="Gene3D" id="3.40.50.1820">
    <property type="entry name" value="alpha/beta hydrolase"/>
    <property type="match status" value="1"/>
</dbReference>
<dbReference type="PANTHER" id="PTHR43798">
    <property type="entry name" value="MONOACYLGLYCEROL LIPASE"/>
    <property type="match status" value="1"/>
</dbReference>